<dbReference type="InterPro" id="IPR049046">
    <property type="entry name" value="Beta-AFase-like_GH127_middle"/>
</dbReference>
<proteinExistence type="predicted"/>
<dbReference type="InterPro" id="IPR008928">
    <property type="entry name" value="6-hairpin_glycosidase_sf"/>
</dbReference>
<evidence type="ECO:0000313" key="3">
    <source>
        <dbReference type="EMBL" id="HCL02448.1"/>
    </source>
</evidence>
<dbReference type="Pfam" id="PF20736">
    <property type="entry name" value="Glyco_hydro127M"/>
    <property type="match status" value="1"/>
</dbReference>
<dbReference type="InterPro" id="IPR049174">
    <property type="entry name" value="Beta-AFase-like"/>
</dbReference>
<dbReference type="EMBL" id="DPVV01000281">
    <property type="protein sequence ID" value="HCL02448.1"/>
    <property type="molecule type" value="Genomic_DNA"/>
</dbReference>
<dbReference type="AlphaFoldDB" id="A0A3D2X7X5"/>
<organism evidence="3 4">
    <name type="scientific">Lachnoclostridium phytofermentans</name>
    <dbReference type="NCBI Taxonomy" id="66219"/>
    <lineage>
        <taxon>Bacteria</taxon>
        <taxon>Bacillati</taxon>
        <taxon>Bacillota</taxon>
        <taxon>Clostridia</taxon>
        <taxon>Lachnospirales</taxon>
        <taxon>Lachnospiraceae</taxon>
    </lineage>
</organism>
<reference evidence="3 4" key="1">
    <citation type="journal article" date="2018" name="Nat. Biotechnol.">
        <title>A standardized bacterial taxonomy based on genome phylogeny substantially revises the tree of life.</title>
        <authorList>
            <person name="Parks D.H."/>
            <person name="Chuvochina M."/>
            <person name="Waite D.W."/>
            <person name="Rinke C."/>
            <person name="Skarshewski A."/>
            <person name="Chaumeil P.A."/>
            <person name="Hugenholtz P."/>
        </authorList>
    </citation>
    <scope>NUCLEOTIDE SEQUENCE [LARGE SCALE GENOMIC DNA]</scope>
    <source>
        <strain evidence="3">UBA11728</strain>
    </source>
</reference>
<dbReference type="InterPro" id="IPR012878">
    <property type="entry name" value="Beta-AFase-like_GH127_cat"/>
</dbReference>
<dbReference type="Proteomes" id="UP000262969">
    <property type="component" value="Unassembled WGS sequence"/>
</dbReference>
<dbReference type="PANTHER" id="PTHR43465">
    <property type="entry name" value="DUF1680 DOMAIN PROTEIN (AFU_ORTHOLOGUE AFUA_1G08910)"/>
    <property type="match status" value="1"/>
</dbReference>
<dbReference type="SUPFAM" id="SSF48208">
    <property type="entry name" value="Six-hairpin glycosidases"/>
    <property type="match status" value="1"/>
</dbReference>
<dbReference type="GO" id="GO:0005975">
    <property type="term" value="P:carbohydrate metabolic process"/>
    <property type="evidence" value="ECO:0007669"/>
    <property type="project" value="InterPro"/>
</dbReference>
<dbReference type="PANTHER" id="PTHR43465:SF2">
    <property type="entry name" value="DUF1680 DOMAIN PROTEIN (AFU_ORTHOLOGUE AFUA_1G08910)"/>
    <property type="match status" value="1"/>
</dbReference>
<comment type="caution">
    <text evidence="3">The sequence shown here is derived from an EMBL/GenBank/DDBJ whole genome shotgun (WGS) entry which is preliminary data.</text>
</comment>
<evidence type="ECO:0000259" key="1">
    <source>
        <dbReference type="Pfam" id="PF07944"/>
    </source>
</evidence>
<name>A0A3D2X7X5_9FIRM</name>
<feature type="domain" description="Non-reducing end beta-L-arabinofuranosidase-like GH127 catalytic" evidence="1">
    <location>
        <begin position="40"/>
        <end position="450"/>
    </location>
</feature>
<dbReference type="Pfam" id="PF07944">
    <property type="entry name" value="Beta-AFase-like_GH127_cat"/>
    <property type="match status" value="1"/>
</dbReference>
<dbReference type="Gene3D" id="1.50.10.20">
    <property type="match status" value="1"/>
</dbReference>
<evidence type="ECO:0000259" key="2">
    <source>
        <dbReference type="Pfam" id="PF20736"/>
    </source>
</evidence>
<sequence>MKGYAVPFWINKDCMEEFRNERSLYMNTYQQLKLSNFRSNHGFFHHYQKLITNTVLPYQDKILNDEIEGVAKSHAIENFRLAGKVLRGEPISDEFYGMVFQDSDVAKWLEAVAYSLVVFPDPSLEELADSVIDLISNAQDSDGYLNTYFTIKDKEKRFTNLQEAHELYCSGHMMEAAVAYYEATGKDKLIQVMKRNADHLYEHFMTINPHGYSGHPEIELALLRLYQVTGEERYLTLCKHFIDVRGEKPNYFKEEVKKRNWKVWGMNAEDTDYMQCSKPVREQTIATGHAVRAVYLYTAMADLSSYIDDEELKLACDALWDNITNRQMYITGAIGSTVLGEAFTKEYHLPNDTVYGETCASIGLIFFAQKMLKLHKHSHYADVLERALYNTVLAGMQLDGKKFFYVNPLEVLPGISGEAVTHRHVLPERPEWYACACCPPNVARLLTSIGSYAYAEEESTLYCHLYVAGEIKTSSGLTVECISDYPFNGTIVYRLKSNGTFTLALRIPDWSTHTTITYNHKSESFSATGCNAS</sequence>
<evidence type="ECO:0008006" key="5">
    <source>
        <dbReference type="Google" id="ProtNLM"/>
    </source>
</evidence>
<feature type="non-terminal residue" evidence="3">
    <location>
        <position position="533"/>
    </location>
</feature>
<accession>A0A3D2X7X5</accession>
<protein>
    <recommendedName>
        <fullName evidence="5">Glycoside hydrolase family 127 protein</fullName>
    </recommendedName>
</protein>
<gene>
    <name evidence="3" type="ORF">DHW61_08535</name>
</gene>
<evidence type="ECO:0000313" key="4">
    <source>
        <dbReference type="Proteomes" id="UP000262969"/>
    </source>
</evidence>
<feature type="domain" description="Non-reducing end beta-L-arabinofuranosidase-like GH127 middle" evidence="2">
    <location>
        <begin position="460"/>
        <end position="524"/>
    </location>
</feature>